<dbReference type="GO" id="GO:0000155">
    <property type="term" value="F:phosphorelay sensor kinase activity"/>
    <property type="evidence" value="ECO:0007669"/>
    <property type="project" value="InterPro"/>
</dbReference>
<dbReference type="GO" id="GO:0016036">
    <property type="term" value="P:cellular response to phosphate starvation"/>
    <property type="evidence" value="ECO:0007669"/>
    <property type="project" value="TreeGrafter"/>
</dbReference>
<dbReference type="CDD" id="cd00075">
    <property type="entry name" value="HATPase"/>
    <property type="match status" value="1"/>
</dbReference>
<evidence type="ECO:0000256" key="5">
    <source>
        <dbReference type="ARBA" id="ARBA00022777"/>
    </source>
</evidence>
<dbReference type="InterPro" id="IPR003594">
    <property type="entry name" value="HATPase_dom"/>
</dbReference>
<dbReference type="InterPro" id="IPR003661">
    <property type="entry name" value="HisK_dim/P_dom"/>
</dbReference>
<dbReference type="Proteomes" id="UP000541810">
    <property type="component" value="Unassembled WGS sequence"/>
</dbReference>
<dbReference type="InterPro" id="IPR036097">
    <property type="entry name" value="HisK_dim/P_sf"/>
</dbReference>
<keyword evidence="3" id="KW-0597">Phosphoprotein</keyword>
<feature type="domain" description="PAC" evidence="11">
    <location>
        <begin position="128"/>
        <end position="181"/>
    </location>
</feature>
<dbReference type="Pfam" id="PF08448">
    <property type="entry name" value="PAS_4"/>
    <property type="match status" value="1"/>
</dbReference>
<dbReference type="AlphaFoldDB" id="A0A7X0LKF9"/>
<dbReference type="Gene3D" id="3.30.450.20">
    <property type="entry name" value="PAS domain"/>
    <property type="match status" value="1"/>
</dbReference>
<dbReference type="EC" id="2.7.13.3" evidence="2"/>
<dbReference type="InterPro" id="IPR000700">
    <property type="entry name" value="PAS-assoc_C"/>
</dbReference>
<keyword evidence="5" id="KW-0418">Kinase</keyword>
<dbReference type="PANTHER" id="PTHR45453:SF1">
    <property type="entry name" value="PHOSPHATE REGULON SENSOR PROTEIN PHOR"/>
    <property type="match status" value="1"/>
</dbReference>
<evidence type="ECO:0000256" key="7">
    <source>
        <dbReference type="ARBA" id="ARBA00023136"/>
    </source>
</evidence>
<keyword evidence="13" id="KW-1185">Reference proteome</keyword>
<dbReference type="InterPro" id="IPR004358">
    <property type="entry name" value="Sig_transdc_His_kin-like_C"/>
</dbReference>
<dbReference type="PROSITE" id="PS50109">
    <property type="entry name" value="HIS_KIN"/>
    <property type="match status" value="1"/>
</dbReference>
<evidence type="ECO:0000259" key="11">
    <source>
        <dbReference type="PROSITE" id="PS50113"/>
    </source>
</evidence>
<dbReference type="FunFam" id="1.10.287.130:FF:000001">
    <property type="entry name" value="Two-component sensor histidine kinase"/>
    <property type="match status" value="1"/>
</dbReference>
<dbReference type="Gene3D" id="1.10.287.130">
    <property type="match status" value="1"/>
</dbReference>
<evidence type="ECO:0000256" key="2">
    <source>
        <dbReference type="ARBA" id="ARBA00012438"/>
    </source>
</evidence>
<dbReference type="PROSITE" id="PS50112">
    <property type="entry name" value="PAS"/>
    <property type="match status" value="1"/>
</dbReference>
<evidence type="ECO:0000256" key="8">
    <source>
        <dbReference type="SAM" id="MobiDB-lite"/>
    </source>
</evidence>
<sequence length="431" mass="46676">MQTALIILLTVLLVAAVLTAVTLGRRLRRLKEGLTGQREHNRQLAERLTTVERRRSELEAVLSSMVEGVAAIDTEERLISLNRAAALMLSLDPKRAVGRSIQEVVRNASLQSLVTEALGSQANTPATRELSLRLNPGSSTDDRSIQAQAAPVRDAEGRQVGAVVVLHDVTRLRRLESVRRDFVANVSHEIKTPISAIKAAVETLIDDEQMPVPARQNFTGIIARQTERLDAIIEDLLSLTRLEQEGATVSDEIEAHAVEPVIRAACETCHAKAQAKSITLKIEAEPLRAQVVPTLLEQALVNLIDNAIKYSPEDTTVVISAERRNDDAVLAVTDEGRGIEPEHLPRVFERFYRTDRARSRQLGGTGLGLSIVKHIAETMGGKASVRSQLSKGSTFTLTFRAGTQNAAAKPSTGSAVAGVVHPAEPPTTESA</sequence>
<reference evidence="12 13" key="1">
    <citation type="submission" date="2020-08" db="EMBL/GenBank/DDBJ databases">
        <title>Genomic Encyclopedia of Type Strains, Phase IV (KMG-IV): sequencing the most valuable type-strain genomes for metagenomic binning, comparative biology and taxonomic classification.</title>
        <authorList>
            <person name="Goeker M."/>
        </authorList>
    </citation>
    <scope>NUCLEOTIDE SEQUENCE [LARGE SCALE GENOMIC DNA]</scope>
    <source>
        <strain evidence="12 13">DSM 103725</strain>
    </source>
</reference>
<dbReference type="PANTHER" id="PTHR45453">
    <property type="entry name" value="PHOSPHATE REGULON SENSOR PROTEIN PHOR"/>
    <property type="match status" value="1"/>
</dbReference>
<dbReference type="CDD" id="cd00082">
    <property type="entry name" value="HisKA"/>
    <property type="match status" value="1"/>
</dbReference>
<dbReference type="CDD" id="cd00130">
    <property type="entry name" value="PAS"/>
    <property type="match status" value="1"/>
</dbReference>
<accession>A0A7X0LKF9</accession>
<evidence type="ECO:0000256" key="3">
    <source>
        <dbReference type="ARBA" id="ARBA00022553"/>
    </source>
</evidence>
<organism evidence="12 13">
    <name type="scientific">Algisphaera agarilytica</name>
    <dbReference type="NCBI Taxonomy" id="1385975"/>
    <lineage>
        <taxon>Bacteria</taxon>
        <taxon>Pseudomonadati</taxon>
        <taxon>Planctomycetota</taxon>
        <taxon>Phycisphaerae</taxon>
        <taxon>Phycisphaerales</taxon>
        <taxon>Phycisphaeraceae</taxon>
        <taxon>Algisphaera</taxon>
    </lineage>
</organism>
<dbReference type="InterPro" id="IPR005467">
    <property type="entry name" value="His_kinase_dom"/>
</dbReference>
<dbReference type="SUPFAM" id="SSF55785">
    <property type="entry name" value="PYP-like sensor domain (PAS domain)"/>
    <property type="match status" value="1"/>
</dbReference>
<dbReference type="SUPFAM" id="SSF55874">
    <property type="entry name" value="ATPase domain of HSP90 chaperone/DNA topoisomerase II/histidine kinase"/>
    <property type="match status" value="1"/>
</dbReference>
<dbReference type="SMART" id="SM00388">
    <property type="entry name" value="HisKA"/>
    <property type="match status" value="1"/>
</dbReference>
<evidence type="ECO:0000259" key="10">
    <source>
        <dbReference type="PROSITE" id="PS50112"/>
    </source>
</evidence>
<protein>
    <recommendedName>
        <fullName evidence="2">histidine kinase</fullName>
        <ecNumber evidence="2">2.7.13.3</ecNumber>
    </recommendedName>
</protein>
<evidence type="ECO:0000259" key="9">
    <source>
        <dbReference type="PROSITE" id="PS50109"/>
    </source>
</evidence>
<dbReference type="InterPro" id="IPR035965">
    <property type="entry name" value="PAS-like_dom_sf"/>
</dbReference>
<proteinExistence type="predicted"/>
<dbReference type="SUPFAM" id="SSF47384">
    <property type="entry name" value="Homodimeric domain of signal transducing histidine kinase"/>
    <property type="match status" value="1"/>
</dbReference>
<feature type="domain" description="Histidine kinase" evidence="9">
    <location>
        <begin position="185"/>
        <end position="403"/>
    </location>
</feature>
<evidence type="ECO:0000256" key="4">
    <source>
        <dbReference type="ARBA" id="ARBA00022679"/>
    </source>
</evidence>
<dbReference type="InterPro" id="IPR050351">
    <property type="entry name" value="BphY/WalK/GraS-like"/>
</dbReference>
<dbReference type="RefSeq" id="WP_184676444.1">
    <property type="nucleotide sequence ID" value="NZ_JACHGY010000001.1"/>
</dbReference>
<keyword evidence="6" id="KW-0902">Two-component regulatory system</keyword>
<dbReference type="InterPro" id="IPR013656">
    <property type="entry name" value="PAS_4"/>
</dbReference>
<evidence type="ECO:0000256" key="6">
    <source>
        <dbReference type="ARBA" id="ARBA00023012"/>
    </source>
</evidence>
<evidence type="ECO:0000313" key="12">
    <source>
        <dbReference type="EMBL" id="MBB6428898.1"/>
    </source>
</evidence>
<dbReference type="SMART" id="SM00387">
    <property type="entry name" value="HATPase_c"/>
    <property type="match status" value="1"/>
</dbReference>
<dbReference type="SMART" id="SM00091">
    <property type="entry name" value="PAS"/>
    <property type="match status" value="1"/>
</dbReference>
<keyword evidence="4" id="KW-0808">Transferase</keyword>
<dbReference type="FunFam" id="3.30.565.10:FF:000006">
    <property type="entry name" value="Sensor histidine kinase WalK"/>
    <property type="match status" value="1"/>
</dbReference>
<feature type="region of interest" description="Disordered" evidence="8">
    <location>
        <begin position="408"/>
        <end position="431"/>
    </location>
</feature>
<comment type="catalytic activity">
    <reaction evidence="1">
        <text>ATP + protein L-histidine = ADP + protein N-phospho-L-histidine.</text>
        <dbReference type="EC" id="2.7.13.3"/>
    </reaction>
</comment>
<keyword evidence="7" id="KW-0472">Membrane</keyword>
<dbReference type="PRINTS" id="PR00344">
    <property type="entry name" value="BCTRLSENSOR"/>
</dbReference>
<dbReference type="GO" id="GO:0004721">
    <property type="term" value="F:phosphoprotein phosphatase activity"/>
    <property type="evidence" value="ECO:0007669"/>
    <property type="project" value="TreeGrafter"/>
</dbReference>
<dbReference type="Pfam" id="PF02518">
    <property type="entry name" value="HATPase_c"/>
    <property type="match status" value="1"/>
</dbReference>
<evidence type="ECO:0000313" key="13">
    <source>
        <dbReference type="Proteomes" id="UP000541810"/>
    </source>
</evidence>
<comment type="caution">
    <text evidence="12">The sequence shown here is derived from an EMBL/GenBank/DDBJ whole genome shotgun (WGS) entry which is preliminary data.</text>
</comment>
<dbReference type="PROSITE" id="PS50113">
    <property type="entry name" value="PAC"/>
    <property type="match status" value="1"/>
</dbReference>
<dbReference type="InterPro" id="IPR000014">
    <property type="entry name" value="PAS"/>
</dbReference>
<dbReference type="Pfam" id="PF00512">
    <property type="entry name" value="HisKA"/>
    <property type="match status" value="1"/>
</dbReference>
<name>A0A7X0LKF9_9BACT</name>
<dbReference type="GO" id="GO:0005886">
    <property type="term" value="C:plasma membrane"/>
    <property type="evidence" value="ECO:0007669"/>
    <property type="project" value="TreeGrafter"/>
</dbReference>
<dbReference type="EMBL" id="JACHGY010000001">
    <property type="protein sequence ID" value="MBB6428898.1"/>
    <property type="molecule type" value="Genomic_DNA"/>
</dbReference>
<dbReference type="InterPro" id="IPR036890">
    <property type="entry name" value="HATPase_C_sf"/>
</dbReference>
<feature type="domain" description="PAS" evidence="10">
    <location>
        <begin position="54"/>
        <end position="105"/>
    </location>
</feature>
<dbReference type="Gene3D" id="3.30.565.10">
    <property type="entry name" value="Histidine kinase-like ATPase, C-terminal domain"/>
    <property type="match status" value="1"/>
</dbReference>
<dbReference type="NCBIfam" id="TIGR00229">
    <property type="entry name" value="sensory_box"/>
    <property type="match status" value="1"/>
</dbReference>
<gene>
    <name evidence="12" type="ORF">HNQ40_000704</name>
</gene>
<evidence type="ECO:0000256" key="1">
    <source>
        <dbReference type="ARBA" id="ARBA00000085"/>
    </source>
</evidence>